<feature type="domain" description="NlpC/P60" evidence="5">
    <location>
        <begin position="145"/>
        <end position="267"/>
    </location>
</feature>
<evidence type="ECO:0000256" key="4">
    <source>
        <dbReference type="ARBA" id="ARBA00022807"/>
    </source>
</evidence>
<evidence type="ECO:0000313" key="7">
    <source>
        <dbReference type="Proteomes" id="UP000452141"/>
    </source>
</evidence>
<dbReference type="InterPro" id="IPR000064">
    <property type="entry name" value="NLP_P60_dom"/>
</dbReference>
<dbReference type="GO" id="GO:0008234">
    <property type="term" value="F:cysteine-type peptidase activity"/>
    <property type="evidence" value="ECO:0007669"/>
    <property type="project" value="UniProtKB-KW"/>
</dbReference>
<dbReference type="PROSITE" id="PS51935">
    <property type="entry name" value="NLPC_P60"/>
    <property type="match status" value="1"/>
</dbReference>
<evidence type="ECO:0000256" key="1">
    <source>
        <dbReference type="ARBA" id="ARBA00007074"/>
    </source>
</evidence>
<dbReference type="PANTHER" id="PTHR47053">
    <property type="entry name" value="MUREIN DD-ENDOPEPTIDASE MEPH-RELATED"/>
    <property type="match status" value="1"/>
</dbReference>
<comment type="similarity">
    <text evidence="1">Belongs to the peptidase C40 family.</text>
</comment>
<dbReference type="SUPFAM" id="SSF54001">
    <property type="entry name" value="Cysteine proteinases"/>
    <property type="match status" value="1"/>
</dbReference>
<dbReference type="InterPro" id="IPR051202">
    <property type="entry name" value="Peptidase_C40"/>
</dbReference>
<evidence type="ECO:0000313" key="6">
    <source>
        <dbReference type="EMBL" id="MST79575.1"/>
    </source>
</evidence>
<keyword evidence="3" id="KW-0378">Hydrolase</keyword>
<comment type="caution">
    <text evidence="6">The sequence shown here is derived from an EMBL/GenBank/DDBJ whole genome shotgun (WGS) entry which is preliminary data.</text>
</comment>
<organism evidence="6 7">
    <name type="scientific">Lactobacillus equicursoris</name>
    <dbReference type="NCBI Taxonomy" id="420645"/>
    <lineage>
        <taxon>Bacteria</taxon>
        <taxon>Bacillati</taxon>
        <taxon>Bacillota</taxon>
        <taxon>Bacilli</taxon>
        <taxon>Lactobacillales</taxon>
        <taxon>Lactobacillaceae</taxon>
        <taxon>Lactobacillus</taxon>
    </lineage>
</organism>
<name>A0A844FMV6_9LACO</name>
<protein>
    <submittedName>
        <fullName evidence="6">NlpC/P60 family protein</fullName>
    </submittedName>
</protein>
<dbReference type="Pfam" id="PF00877">
    <property type="entry name" value="NLPC_P60"/>
    <property type="match status" value="1"/>
</dbReference>
<evidence type="ECO:0000259" key="5">
    <source>
        <dbReference type="PROSITE" id="PS51935"/>
    </source>
</evidence>
<accession>A0A844FMV6</accession>
<keyword evidence="4" id="KW-0788">Thiol protease</keyword>
<dbReference type="Proteomes" id="UP000452141">
    <property type="component" value="Unassembled WGS sequence"/>
</dbReference>
<dbReference type="InterPro" id="IPR038765">
    <property type="entry name" value="Papain-like_cys_pep_sf"/>
</dbReference>
<keyword evidence="2" id="KW-0645">Protease</keyword>
<sequence length="267" mass="28842">MKKNILIKFSAAVLAFLGISMTGVTPVSHPVKAANKRVKVISKRYVTVWSNYRSGRHKVTHVKKGTSRFVYQTAKDSMGNLWYRIGKNKWVLAKYFTKVEQKRAAVKASRAAVKKVKKTTKTKKATKAVSAVTLAASWSAPMGSKARAKAVVALAKAQVGKSYVKGSKGPNAFDNASLVAYVYKQAAGVNTGSTAKAQATKGIAVSASKKSGFTEGDLLFWGSKSNPYNVAIYVGNGQYVMASGDQQGVVQTSLSTYFWPSRARRVL</sequence>
<dbReference type="AlphaFoldDB" id="A0A844FMV6"/>
<evidence type="ECO:0000256" key="2">
    <source>
        <dbReference type="ARBA" id="ARBA00022670"/>
    </source>
</evidence>
<dbReference type="Gene3D" id="3.90.1720.10">
    <property type="entry name" value="endopeptidase domain like (from Nostoc punctiforme)"/>
    <property type="match status" value="1"/>
</dbReference>
<dbReference type="PANTHER" id="PTHR47053:SF1">
    <property type="entry name" value="MUREIN DD-ENDOPEPTIDASE MEPH-RELATED"/>
    <property type="match status" value="1"/>
</dbReference>
<dbReference type="RefSeq" id="WP_154486600.1">
    <property type="nucleotide sequence ID" value="NZ_VUMW01000006.1"/>
</dbReference>
<reference evidence="6 7" key="1">
    <citation type="submission" date="2019-08" db="EMBL/GenBank/DDBJ databases">
        <title>In-depth cultivation of the pig gut microbiome towards novel bacterial diversity and tailored functional studies.</title>
        <authorList>
            <person name="Wylensek D."/>
            <person name="Hitch T.C.A."/>
            <person name="Clavel T."/>
        </authorList>
    </citation>
    <scope>NUCLEOTIDE SEQUENCE [LARGE SCALE GENOMIC DNA]</scope>
    <source>
        <strain evidence="6 7">WCA-470BD-2E</strain>
    </source>
</reference>
<dbReference type="GO" id="GO:0006508">
    <property type="term" value="P:proteolysis"/>
    <property type="evidence" value="ECO:0007669"/>
    <property type="project" value="UniProtKB-KW"/>
</dbReference>
<evidence type="ECO:0000256" key="3">
    <source>
        <dbReference type="ARBA" id="ARBA00022801"/>
    </source>
</evidence>
<dbReference type="EMBL" id="VUMW01000006">
    <property type="protein sequence ID" value="MST79575.1"/>
    <property type="molecule type" value="Genomic_DNA"/>
</dbReference>
<proteinExistence type="inferred from homology"/>
<gene>
    <name evidence="6" type="ORF">FYJ61_03565</name>
</gene>